<evidence type="ECO:0000313" key="2">
    <source>
        <dbReference type="EMBL" id="EFJ08227.1"/>
    </source>
</evidence>
<dbReference type="InterPro" id="IPR046960">
    <property type="entry name" value="PPR_At4g14850-like_plant"/>
</dbReference>
<keyword evidence="3" id="KW-1185">Reference proteome</keyword>
<accession>D8T4T0</accession>
<feature type="non-terminal residue" evidence="2">
    <location>
        <position position="85"/>
    </location>
</feature>
<dbReference type="OMA" id="PRKEHYC"/>
<dbReference type="HOGENOM" id="CLU_002706_40_4_1"/>
<dbReference type="InParanoid" id="D8T4T0"/>
<evidence type="ECO:0000313" key="3">
    <source>
        <dbReference type="Proteomes" id="UP000001514"/>
    </source>
</evidence>
<reference evidence="2 3" key="1">
    <citation type="journal article" date="2011" name="Science">
        <title>The Selaginella genome identifies genetic changes associated with the evolution of vascular plants.</title>
        <authorList>
            <person name="Banks J.A."/>
            <person name="Nishiyama T."/>
            <person name="Hasebe M."/>
            <person name="Bowman J.L."/>
            <person name="Gribskov M."/>
            <person name="dePamphilis C."/>
            <person name="Albert V.A."/>
            <person name="Aono N."/>
            <person name="Aoyama T."/>
            <person name="Ambrose B.A."/>
            <person name="Ashton N.W."/>
            <person name="Axtell M.J."/>
            <person name="Barker E."/>
            <person name="Barker M.S."/>
            <person name="Bennetzen J.L."/>
            <person name="Bonawitz N.D."/>
            <person name="Chapple C."/>
            <person name="Cheng C."/>
            <person name="Correa L.G."/>
            <person name="Dacre M."/>
            <person name="DeBarry J."/>
            <person name="Dreyer I."/>
            <person name="Elias M."/>
            <person name="Engstrom E.M."/>
            <person name="Estelle M."/>
            <person name="Feng L."/>
            <person name="Finet C."/>
            <person name="Floyd S.K."/>
            <person name="Frommer W.B."/>
            <person name="Fujita T."/>
            <person name="Gramzow L."/>
            <person name="Gutensohn M."/>
            <person name="Harholt J."/>
            <person name="Hattori M."/>
            <person name="Heyl A."/>
            <person name="Hirai T."/>
            <person name="Hiwatashi Y."/>
            <person name="Ishikawa M."/>
            <person name="Iwata M."/>
            <person name="Karol K.G."/>
            <person name="Koehler B."/>
            <person name="Kolukisaoglu U."/>
            <person name="Kubo M."/>
            <person name="Kurata T."/>
            <person name="Lalonde S."/>
            <person name="Li K."/>
            <person name="Li Y."/>
            <person name="Litt A."/>
            <person name="Lyons E."/>
            <person name="Manning G."/>
            <person name="Maruyama T."/>
            <person name="Michael T.P."/>
            <person name="Mikami K."/>
            <person name="Miyazaki S."/>
            <person name="Morinaga S."/>
            <person name="Murata T."/>
            <person name="Mueller-Roeber B."/>
            <person name="Nelson D.R."/>
            <person name="Obara M."/>
            <person name="Oguri Y."/>
            <person name="Olmstead R.G."/>
            <person name="Onodera N."/>
            <person name="Petersen B.L."/>
            <person name="Pils B."/>
            <person name="Prigge M."/>
            <person name="Rensing S.A."/>
            <person name="Riano-Pachon D.M."/>
            <person name="Roberts A.W."/>
            <person name="Sato Y."/>
            <person name="Scheller H.V."/>
            <person name="Schulz B."/>
            <person name="Schulz C."/>
            <person name="Shakirov E.V."/>
            <person name="Shibagaki N."/>
            <person name="Shinohara N."/>
            <person name="Shippen D.E."/>
            <person name="Soerensen I."/>
            <person name="Sotooka R."/>
            <person name="Sugimoto N."/>
            <person name="Sugita M."/>
            <person name="Sumikawa N."/>
            <person name="Tanurdzic M."/>
            <person name="Theissen G."/>
            <person name="Ulvskov P."/>
            <person name="Wakazuki S."/>
            <person name="Weng J.K."/>
            <person name="Willats W.W."/>
            <person name="Wipf D."/>
            <person name="Wolf P.G."/>
            <person name="Yang L."/>
            <person name="Zimmer A.D."/>
            <person name="Zhu Q."/>
            <person name="Mitros T."/>
            <person name="Hellsten U."/>
            <person name="Loque D."/>
            <person name="Otillar R."/>
            <person name="Salamov A."/>
            <person name="Schmutz J."/>
            <person name="Shapiro H."/>
            <person name="Lindquist E."/>
            <person name="Lucas S."/>
            <person name="Rokhsar D."/>
            <person name="Grigoriev I.V."/>
        </authorList>
    </citation>
    <scope>NUCLEOTIDE SEQUENCE [LARGE SCALE GENOMIC DNA]</scope>
</reference>
<dbReference type="Gene3D" id="1.25.40.10">
    <property type="entry name" value="Tetratricopeptide repeat domain"/>
    <property type="match status" value="1"/>
</dbReference>
<dbReference type="GO" id="GO:0003723">
    <property type="term" value="F:RNA binding"/>
    <property type="evidence" value="ECO:0007669"/>
    <property type="project" value="InterPro"/>
</dbReference>
<evidence type="ECO:0008006" key="4">
    <source>
        <dbReference type="Google" id="ProtNLM"/>
    </source>
</evidence>
<dbReference type="EMBL" id="GL377675">
    <property type="protein sequence ID" value="EFJ08227.1"/>
    <property type="molecule type" value="Genomic_DNA"/>
</dbReference>
<dbReference type="Proteomes" id="UP000001514">
    <property type="component" value="Unassembled WGS sequence"/>
</dbReference>
<organism evidence="3">
    <name type="scientific">Selaginella moellendorffii</name>
    <name type="common">Spikemoss</name>
    <dbReference type="NCBI Taxonomy" id="88036"/>
    <lineage>
        <taxon>Eukaryota</taxon>
        <taxon>Viridiplantae</taxon>
        <taxon>Streptophyta</taxon>
        <taxon>Embryophyta</taxon>
        <taxon>Tracheophyta</taxon>
        <taxon>Lycopodiopsida</taxon>
        <taxon>Selaginellales</taxon>
        <taxon>Selaginellaceae</taxon>
        <taxon>Selaginella</taxon>
    </lineage>
</organism>
<sequence length="85" mass="9309">FVLAPRKEHYCCMVSLLGRAGHLAHAEELLHSMPFVPEALDWTCLLSACHAHRDAELGAKAAKLVIGMDPHHGAAYVLLTNTHRS</sequence>
<dbReference type="AlphaFoldDB" id="D8T4T0"/>
<dbReference type="eggNOG" id="KOG4197">
    <property type="taxonomic scope" value="Eukaryota"/>
</dbReference>
<evidence type="ECO:0000256" key="1">
    <source>
        <dbReference type="ARBA" id="ARBA00022737"/>
    </source>
</evidence>
<proteinExistence type="predicted"/>
<dbReference type="InterPro" id="IPR002885">
    <property type="entry name" value="PPR_rpt"/>
</dbReference>
<dbReference type="Gramene" id="EFJ08227">
    <property type="protein sequence ID" value="EFJ08227"/>
    <property type="gene ID" value="SELMODRAFT_49196"/>
</dbReference>
<gene>
    <name evidence="2" type="ORF">SELMODRAFT_49196</name>
</gene>
<dbReference type="InterPro" id="IPR011990">
    <property type="entry name" value="TPR-like_helical_dom_sf"/>
</dbReference>
<keyword evidence="1" id="KW-0677">Repeat</keyword>
<feature type="non-terminal residue" evidence="2">
    <location>
        <position position="1"/>
    </location>
</feature>
<dbReference type="GO" id="GO:0009451">
    <property type="term" value="P:RNA modification"/>
    <property type="evidence" value="ECO:0007669"/>
    <property type="project" value="InterPro"/>
</dbReference>
<protein>
    <recommendedName>
        <fullName evidence="4">Pentatricopeptide repeat-containing protein</fullName>
    </recommendedName>
</protein>
<dbReference type="PANTHER" id="PTHR47926">
    <property type="entry name" value="PENTATRICOPEPTIDE REPEAT-CONTAINING PROTEIN"/>
    <property type="match status" value="1"/>
</dbReference>
<dbReference type="NCBIfam" id="TIGR00756">
    <property type="entry name" value="PPR"/>
    <property type="match status" value="1"/>
</dbReference>
<dbReference type="KEGG" id="smo:SELMODRAFT_49196"/>
<name>D8T4T0_SELML</name>